<protein>
    <submittedName>
        <fullName evidence="2">Uncharacterized protein</fullName>
    </submittedName>
</protein>
<keyword evidence="3" id="KW-1185">Reference proteome</keyword>
<feature type="compositionally biased region" description="Basic and acidic residues" evidence="1">
    <location>
        <begin position="27"/>
        <end position="41"/>
    </location>
</feature>
<accession>A0AAD9HAN8</accession>
<dbReference type="AlphaFoldDB" id="A0AAD9HAN8"/>
<organism evidence="2 3">
    <name type="scientific">Colletotrichum zoysiae</name>
    <dbReference type="NCBI Taxonomy" id="1216348"/>
    <lineage>
        <taxon>Eukaryota</taxon>
        <taxon>Fungi</taxon>
        <taxon>Dikarya</taxon>
        <taxon>Ascomycota</taxon>
        <taxon>Pezizomycotina</taxon>
        <taxon>Sordariomycetes</taxon>
        <taxon>Hypocreomycetidae</taxon>
        <taxon>Glomerellales</taxon>
        <taxon>Glomerellaceae</taxon>
        <taxon>Colletotrichum</taxon>
        <taxon>Colletotrichum graminicola species complex</taxon>
    </lineage>
</organism>
<feature type="region of interest" description="Disordered" evidence="1">
    <location>
        <begin position="1"/>
        <end position="41"/>
    </location>
</feature>
<comment type="caution">
    <text evidence="2">The sequence shown here is derived from an EMBL/GenBank/DDBJ whole genome shotgun (WGS) entry which is preliminary data.</text>
</comment>
<dbReference type="Proteomes" id="UP001232148">
    <property type="component" value="Unassembled WGS sequence"/>
</dbReference>
<reference evidence="2" key="1">
    <citation type="submission" date="2021-06" db="EMBL/GenBank/DDBJ databases">
        <title>Comparative genomics, transcriptomics and evolutionary studies reveal genomic signatures of adaptation to plant cell wall in hemibiotrophic fungi.</title>
        <authorList>
            <consortium name="DOE Joint Genome Institute"/>
            <person name="Baroncelli R."/>
            <person name="Diaz J.F."/>
            <person name="Benocci T."/>
            <person name="Peng M."/>
            <person name="Battaglia E."/>
            <person name="Haridas S."/>
            <person name="Andreopoulos W."/>
            <person name="Labutti K."/>
            <person name="Pangilinan J."/>
            <person name="Floch G.L."/>
            <person name="Makela M.R."/>
            <person name="Henrissat B."/>
            <person name="Grigoriev I.V."/>
            <person name="Crouch J.A."/>
            <person name="De Vries R.P."/>
            <person name="Sukno S.A."/>
            <person name="Thon M.R."/>
        </authorList>
    </citation>
    <scope>NUCLEOTIDE SEQUENCE</scope>
    <source>
        <strain evidence="2">MAFF235873</strain>
    </source>
</reference>
<gene>
    <name evidence="2" type="ORF">LX32DRAFT_61288</name>
</gene>
<sequence>MTGGGVQTEFTSGKAGNATGGAGGKTARSDRQTACKAGKKETRIKTRRTGWLCTTTAVYLPTTTTTPLPTFCLFPFSLLVSCFAMLRLDGGEIRGGSINVDELGGGGLKFHALFLFARHHQHHTNITPHTHACAKGGGREVSLDEGCLGSLFPWCWIPTGTCQWCQCSSADAGVSWAWPGPRTSCC</sequence>
<evidence type="ECO:0000256" key="1">
    <source>
        <dbReference type="SAM" id="MobiDB-lite"/>
    </source>
</evidence>
<name>A0AAD9HAN8_9PEZI</name>
<evidence type="ECO:0000313" key="3">
    <source>
        <dbReference type="Proteomes" id="UP001232148"/>
    </source>
</evidence>
<dbReference type="EMBL" id="MU842938">
    <property type="protein sequence ID" value="KAK2025373.1"/>
    <property type="molecule type" value="Genomic_DNA"/>
</dbReference>
<proteinExistence type="predicted"/>
<evidence type="ECO:0000313" key="2">
    <source>
        <dbReference type="EMBL" id="KAK2025373.1"/>
    </source>
</evidence>